<dbReference type="Pfam" id="PF01026">
    <property type="entry name" value="TatD_DNase"/>
    <property type="match status" value="1"/>
</dbReference>
<sequence>MARAQAAGVDKMIVTVGSKQDIEGALALCRQYPGKMYMTLGIHPTRSKQWNAKMRSELHSLLTEHARTEANPEGCVVAYGEFGLDYDRLHFADMETQKRAFKAQLALAAEFKLPLFLHERAAAEDFHSIIGPYSVATKGQEGLAGVVHSFTGDAEGLKGHLALGFDIGINGCSLKKEENVTVASMVPLDRLHLETDCPWCDIRASHHGHKAVKTRPYKPIKKEKYVVVDRPEEGCAPGARVVKSRTEPCHIVEVAEVLSVYHSDETCRDMEALTERVYNNTMKMYFPPLTAEAKTTVRGAGERQNEVEISAKDVQKDYPDVPPMYNAEGAELPCTLPAILKKTSLNTCVVTWQRDVATPHGDIVEPKGTQRGGLTASWWTPVNGSPLTLAVSVGHKRYSLAPIKETGSFCLNVLHPCQVDIAKGFGYASQHLLQDKDKFDLCGVTPSTGPVLGMPVLPGPISFECKVTSVMSMSDHDLIVGQVVACVSGDDTEDGDSRNLLASFVKMF</sequence>
<gene>
    <name evidence="6" type="ORF">KIPB_004542</name>
</gene>
<dbReference type="Gene3D" id="2.30.110.10">
    <property type="entry name" value="Electron Transport, Fmn-binding Protein, Chain A"/>
    <property type="match status" value="1"/>
</dbReference>
<dbReference type="InterPro" id="IPR001130">
    <property type="entry name" value="TatD-like"/>
</dbReference>
<evidence type="ECO:0000256" key="2">
    <source>
        <dbReference type="ARBA" id="ARBA00022722"/>
    </source>
</evidence>
<evidence type="ECO:0000256" key="4">
    <source>
        <dbReference type="ARBA" id="ARBA00022801"/>
    </source>
</evidence>
<comment type="similarity">
    <text evidence="1">Belongs to the metallo-dependent hydrolases superfamily. TatD-type hydrolase family.</text>
</comment>
<evidence type="ECO:0000313" key="6">
    <source>
        <dbReference type="EMBL" id="GIQ83251.1"/>
    </source>
</evidence>
<proteinExistence type="inferred from homology"/>
<evidence type="ECO:0000256" key="3">
    <source>
        <dbReference type="ARBA" id="ARBA00022723"/>
    </source>
</evidence>
<dbReference type="InterPro" id="IPR002563">
    <property type="entry name" value="Flavin_Rdtase-like_dom"/>
</dbReference>
<keyword evidence="3" id="KW-0479">Metal-binding</keyword>
<organism evidence="6 7">
    <name type="scientific">Kipferlia bialata</name>
    <dbReference type="NCBI Taxonomy" id="797122"/>
    <lineage>
        <taxon>Eukaryota</taxon>
        <taxon>Metamonada</taxon>
        <taxon>Carpediemonas-like organisms</taxon>
        <taxon>Kipferlia</taxon>
    </lineage>
</organism>
<dbReference type="SUPFAM" id="SSF51556">
    <property type="entry name" value="Metallo-dependent hydrolases"/>
    <property type="match status" value="1"/>
</dbReference>
<dbReference type="OrthoDB" id="6079689at2759"/>
<dbReference type="Pfam" id="PF01613">
    <property type="entry name" value="Flavin_Reduct"/>
    <property type="match status" value="1"/>
</dbReference>
<dbReference type="GO" id="GO:0010181">
    <property type="term" value="F:FMN binding"/>
    <property type="evidence" value="ECO:0007669"/>
    <property type="project" value="InterPro"/>
</dbReference>
<dbReference type="Proteomes" id="UP000265618">
    <property type="component" value="Unassembled WGS sequence"/>
</dbReference>
<dbReference type="PROSITE" id="PS01090">
    <property type="entry name" value="TATD_2"/>
    <property type="match status" value="1"/>
</dbReference>
<dbReference type="SMART" id="SM00903">
    <property type="entry name" value="Flavin_Reduct"/>
    <property type="match status" value="1"/>
</dbReference>
<reference evidence="6 7" key="1">
    <citation type="journal article" date="2018" name="PLoS ONE">
        <title>The draft genome of Kipferlia bialata reveals reductive genome evolution in fornicate parasites.</title>
        <authorList>
            <person name="Tanifuji G."/>
            <person name="Takabayashi S."/>
            <person name="Kume K."/>
            <person name="Takagi M."/>
            <person name="Nakayama T."/>
            <person name="Kamikawa R."/>
            <person name="Inagaki Y."/>
            <person name="Hashimoto T."/>
        </authorList>
    </citation>
    <scope>NUCLEOTIDE SEQUENCE [LARGE SCALE GENOMIC DNA]</scope>
    <source>
        <strain evidence="6">NY0173</strain>
    </source>
</reference>
<dbReference type="InterPro" id="IPR018228">
    <property type="entry name" value="DNase_TatD-rel_CS"/>
</dbReference>
<protein>
    <submittedName>
        <fullName evidence="6">TatD family protein</fullName>
    </submittedName>
</protein>
<dbReference type="InterPro" id="IPR050891">
    <property type="entry name" value="TatD-type_Hydrolase"/>
</dbReference>
<keyword evidence="2" id="KW-0540">Nuclease</keyword>
<feature type="domain" description="Flavin reductase like" evidence="5">
    <location>
        <begin position="340"/>
        <end position="501"/>
    </location>
</feature>
<dbReference type="GO" id="GO:0046872">
    <property type="term" value="F:metal ion binding"/>
    <property type="evidence" value="ECO:0007669"/>
    <property type="project" value="UniProtKB-KW"/>
</dbReference>
<dbReference type="InterPro" id="IPR012349">
    <property type="entry name" value="Split_barrel_FMN-bd"/>
</dbReference>
<dbReference type="GO" id="GO:0008296">
    <property type="term" value="F:3'-5'-DNA exonuclease activity"/>
    <property type="evidence" value="ECO:0007669"/>
    <property type="project" value="TreeGrafter"/>
</dbReference>
<dbReference type="Gene3D" id="3.20.20.140">
    <property type="entry name" value="Metal-dependent hydrolases"/>
    <property type="match status" value="1"/>
</dbReference>
<comment type="caution">
    <text evidence="6">The sequence shown here is derived from an EMBL/GenBank/DDBJ whole genome shotgun (WGS) entry which is preliminary data.</text>
</comment>
<accession>A0A9K3CU68</accession>
<dbReference type="PANTHER" id="PTHR10060">
    <property type="entry name" value="TATD FAMILY DEOXYRIBONUCLEASE"/>
    <property type="match status" value="1"/>
</dbReference>
<dbReference type="AlphaFoldDB" id="A0A9K3CU68"/>
<evidence type="ECO:0000259" key="5">
    <source>
        <dbReference type="SMART" id="SM00903"/>
    </source>
</evidence>
<keyword evidence="4" id="KW-0378">Hydrolase</keyword>
<dbReference type="CDD" id="cd01310">
    <property type="entry name" value="TatD_DNAse"/>
    <property type="match status" value="1"/>
</dbReference>
<evidence type="ECO:0000256" key="1">
    <source>
        <dbReference type="ARBA" id="ARBA00009275"/>
    </source>
</evidence>
<name>A0A9K3CU68_9EUKA</name>
<dbReference type="EMBL" id="BDIP01000977">
    <property type="protein sequence ID" value="GIQ83251.1"/>
    <property type="molecule type" value="Genomic_DNA"/>
</dbReference>
<dbReference type="InterPro" id="IPR032466">
    <property type="entry name" value="Metal_Hydrolase"/>
</dbReference>
<dbReference type="SUPFAM" id="SSF50475">
    <property type="entry name" value="FMN-binding split barrel"/>
    <property type="match status" value="1"/>
</dbReference>
<dbReference type="PANTHER" id="PTHR10060:SF15">
    <property type="entry name" value="DEOXYRIBONUCLEASE TATDN1"/>
    <property type="match status" value="1"/>
</dbReference>
<evidence type="ECO:0000313" key="7">
    <source>
        <dbReference type="Proteomes" id="UP000265618"/>
    </source>
</evidence>
<dbReference type="GO" id="GO:0005829">
    <property type="term" value="C:cytosol"/>
    <property type="evidence" value="ECO:0007669"/>
    <property type="project" value="TreeGrafter"/>
</dbReference>
<keyword evidence="7" id="KW-1185">Reference proteome</keyword>